<reference evidence="2 3" key="1">
    <citation type="submission" date="2018-01" db="EMBL/GenBank/DDBJ databases">
        <title>Whole genome sequencing of Histamine producing bacteria.</title>
        <authorList>
            <person name="Butler K."/>
        </authorList>
    </citation>
    <scope>NUCLEOTIDE SEQUENCE [LARGE SCALE GENOMIC DNA]</scope>
    <source>
        <strain evidence="2 3">JCM 12947</strain>
    </source>
</reference>
<gene>
    <name evidence="2" type="ORF">C9J12_25680</name>
</gene>
<dbReference type="AlphaFoldDB" id="A0A2T3J7P5"/>
<evidence type="ECO:0000313" key="3">
    <source>
        <dbReference type="Proteomes" id="UP000240987"/>
    </source>
</evidence>
<dbReference type="EMBL" id="PYMJ01000042">
    <property type="protein sequence ID" value="PSU44791.1"/>
    <property type="molecule type" value="Genomic_DNA"/>
</dbReference>
<dbReference type="RefSeq" id="WP_107245345.1">
    <property type="nucleotide sequence ID" value="NZ_PYMJ01000042.1"/>
</dbReference>
<keyword evidence="3" id="KW-1185">Reference proteome</keyword>
<evidence type="ECO:0000313" key="2">
    <source>
        <dbReference type="EMBL" id="PSU44791.1"/>
    </source>
</evidence>
<accession>A0A2T3J7P5</accession>
<protein>
    <submittedName>
        <fullName evidence="2">Uncharacterized protein</fullName>
    </submittedName>
</protein>
<sequence length="179" mass="19217">MKKNRMTSPVHITPSTSPSMKNKQRGAMLLDNMIAIGFVAVVLIGIVAAIPTISYKMNLVEFQKQEARIASETFNWKKRRSNYQGVSMTKLCDRQLLDESICGAAGDGKAANPFGGDWTVTGIAGHYEVTATLSNLDGETGRLFDVADSLAPSTRLQCASSDSCGSIRGAGTKTLTMVH</sequence>
<comment type="caution">
    <text evidence="2">The sequence shown here is derived from an EMBL/GenBank/DDBJ whole genome shotgun (WGS) entry which is preliminary data.</text>
</comment>
<evidence type="ECO:0000256" key="1">
    <source>
        <dbReference type="SAM" id="MobiDB-lite"/>
    </source>
</evidence>
<dbReference type="OrthoDB" id="5906628at2"/>
<feature type="region of interest" description="Disordered" evidence="1">
    <location>
        <begin position="1"/>
        <end position="21"/>
    </location>
</feature>
<dbReference type="Proteomes" id="UP000240987">
    <property type="component" value="Unassembled WGS sequence"/>
</dbReference>
<proteinExistence type="predicted"/>
<organism evidence="2 3">
    <name type="scientific">Photobacterium frigidiphilum</name>
    <dbReference type="NCBI Taxonomy" id="264736"/>
    <lineage>
        <taxon>Bacteria</taxon>
        <taxon>Pseudomonadati</taxon>
        <taxon>Pseudomonadota</taxon>
        <taxon>Gammaproteobacteria</taxon>
        <taxon>Vibrionales</taxon>
        <taxon>Vibrionaceae</taxon>
        <taxon>Photobacterium</taxon>
    </lineage>
</organism>
<name>A0A2T3J7P5_9GAMM</name>